<organism evidence="1">
    <name type="scientific">Streptomyces sp. NBC_00008</name>
    <dbReference type="NCBI Taxonomy" id="2903610"/>
    <lineage>
        <taxon>Bacteria</taxon>
        <taxon>Bacillati</taxon>
        <taxon>Actinomycetota</taxon>
        <taxon>Actinomycetes</taxon>
        <taxon>Kitasatosporales</taxon>
        <taxon>Streptomycetaceae</taxon>
        <taxon>Streptomyces</taxon>
    </lineage>
</organism>
<proteinExistence type="predicted"/>
<sequence>MKRNERVRQVLSRFGDVAWFRHPVERHPFYGYLQVSFVAWRYVDSREELKKVFEAAVQEAPKRVEWTFKSVRNWMIVPSRLMQESGPDGANFNDAMDVIRESDQEFCAATAEDLENIFRKLTEAPSIDGSPSA</sequence>
<reference evidence="1" key="1">
    <citation type="submission" date="2022-10" db="EMBL/GenBank/DDBJ databases">
        <title>The complete genomes of actinobacterial strains from the NBC collection.</title>
        <authorList>
            <person name="Joergensen T.S."/>
            <person name="Alvarez Arevalo M."/>
            <person name="Sterndorff E.B."/>
            <person name="Faurdal D."/>
            <person name="Vuksanovic O."/>
            <person name="Mourched A.-S."/>
            <person name="Charusanti P."/>
            <person name="Shaw S."/>
            <person name="Blin K."/>
            <person name="Weber T."/>
        </authorList>
    </citation>
    <scope>NUCLEOTIDE SEQUENCE</scope>
    <source>
        <strain evidence="1">NBC_00008</strain>
    </source>
</reference>
<dbReference type="AlphaFoldDB" id="A0AAU2VQE7"/>
<gene>
    <name evidence="1" type="ORF">OG398_10985</name>
</gene>
<name>A0AAU2VQE7_9ACTN</name>
<protein>
    <submittedName>
        <fullName evidence="1">Uncharacterized protein</fullName>
    </submittedName>
</protein>
<evidence type="ECO:0000313" key="1">
    <source>
        <dbReference type="EMBL" id="WTW68752.1"/>
    </source>
</evidence>
<dbReference type="EMBL" id="CP108313">
    <property type="protein sequence ID" value="WTW68752.1"/>
    <property type="molecule type" value="Genomic_DNA"/>
</dbReference>
<accession>A0AAU2VQE7</accession>